<feature type="compositionally biased region" description="Low complexity" evidence="8">
    <location>
        <begin position="559"/>
        <end position="586"/>
    </location>
</feature>
<dbReference type="GeneID" id="95978499"/>
<keyword evidence="6" id="KW-0539">Nucleus</keyword>
<feature type="compositionally biased region" description="Polar residues" evidence="8">
    <location>
        <begin position="643"/>
        <end position="657"/>
    </location>
</feature>
<protein>
    <recommendedName>
        <fullName evidence="9">PHD-type domain-containing protein</fullName>
    </recommendedName>
</protein>
<dbReference type="InterPro" id="IPR011011">
    <property type="entry name" value="Znf_FYVE_PHD"/>
</dbReference>
<keyword evidence="5" id="KW-0862">Zinc</keyword>
<evidence type="ECO:0000256" key="7">
    <source>
        <dbReference type="PROSITE-ProRule" id="PRU00146"/>
    </source>
</evidence>
<feature type="compositionally biased region" description="Basic residues" evidence="8">
    <location>
        <begin position="283"/>
        <end position="295"/>
    </location>
</feature>
<feature type="compositionally biased region" description="Polar residues" evidence="8">
    <location>
        <begin position="475"/>
        <end position="497"/>
    </location>
</feature>
<dbReference type="RefSeq" id="XP_069196920.1">
    <property type="nucleotide sequence ID" value="XM_069344493.1"/>
</dbReference>
<feature type="compositionally biased region" description="Low complexity" evidence="8">
    <location>
        <begin position="756"/>
        <end position="787"/>
    </location>
</feature>
<dbReference type="CDD" id="cd15505">
    <property type="entry name" value="PHD_ING"/>
    <property type="match status" value="1"/>
</dbReference>
<dbReference type="SMART" id="SM01408">
    <property type="entry name" value="ING"/>
    <property type="match status" value="1"/>
</dbReference>
<evidence type="ECO:0000313" key="11">
    <source>
        <dbReference type="Proteomes" id="UP001562354"/>
    </source>
</evidence>
<feature type="compositionally biased region" description="Low complexity" evidence="8">
    <location>
        <begin position="722"/>
        <end position="734"/>
    </location>
</feature>
<accession>A0ABR3P381</accession>
<dbReference type="InterPro" id="IPR024610">
    <property type="entry name" value="ING_N_histone-binding"/>
</dbReference>
<feature type="domain" description="PHD-type" evidence="9">
    <location>
        <begin position="899"/>
        <end position="950"/>
    </location>
</feature>
<keyword evidence="4 7" id="KW-0863">Zinc-finger</keyword>
<evidence type="ECO:0000259" key="9">
    <source>
        <dbReference type="PROSITE" id="PS50016"/>
    </source>
</evidence>
<feature type="region of interest" description="Disordered" evidence="8">
    <location>
        <begin position="533"/>
        <end position="898"/>
    </location>
</feature>
<reference evidence="10 11" key="1">
    <citation type="submission" date="2024-07" db="EMBL/GenBank/DDBJ databases">
        <title>Draft sequence of the Neodothiora populina.</title>
        <authorList>
            <person name="Drown D.D."/>
            <person name="Schuette U.S."/>
            <person name="Buechlein A.B."/>
            <person name="Rusch D.R."/>
            <person name="Winton L.W."/>
            <person name="Adams G.A."/>
        </authorList>
    </citation>
    <scope>NUCLEOTIDE SEQUENCE [LARGE SCALE GENOMIC DNA]</scope>
    <source>
        <strain evidence="10 11">CPC 39397</strain>
    </source>
</reference>
<gene>
    <name evidence="10" type="ORF">AAFC00_004799</name>
</gene>
<feature type="compositionally biased region" description="Acidic residues" evidence="8">
    <location>
        <begin position="883"/>
        <end position="896"/>
    </location>
</feature>
<evidence type="ECO:0000256" key="8">
    <source>
        <dbReference type="SAM" id="MobiDB-lite"/>
    </source>
</evidence>
<evidence type="ECO:0000256" key="1">
    <source>
        <dbReference type="ARBA" id="ARBA00004123"/>
    </source>
</evidence>
<dbReference type="InterPro" id="IPR019787">
    <property type="entry name" value="Znf_PHD-finger"/>
</dbReference>
<comment type="caution">
    <text evidence="10">The sequence shown here is derived from an EMBL/GenBank/DDBJ whole genome shotgun (WGS) entry which is preliminary data.</text>
</comment>
<feature type="region of interest" description="Disordered" evidence="8">
    <location>
        <begin position="435"/>
        <end position="511"/>
    </location>
</feature>
<feature type="region of interest" description="Disordered" evidence="8">
    <location>
        <begin position="1"/>
        <end position="56"/>
    </location>
</feature>
<evidence type="ECO:0000313" key="10">
    <source>
        <dbReference type="EMBL" id="KAL1297238.1"/>
    </source>
</evidence>
<evidence type="ECO:0000256" key="5">
    <source>
        <dbReference type="ARBA" id="ARBA00022833"/>
    </source>
</evidence>
<dbReference type="SUPFAM" id="SSF57903">
    <property type="entry name" value="FYVE/PHD zinc finger"/>
    <property type="match status" value="1"/>
</dbReference>
<comment type="subcellular location">
    <subcellularLocation>
        <location evidence="1">Nucleus</location>
    </subcellularLocation>
</comment>
<feature type="compositionally biased region" description="Basic and acidic residues" evidence="8">
    <location>
        <begin position="310"/>
        <end position="319"/>
    </location>
</feature>
<feature type="compositionally biased region" description="Polar residues" evidence="8">
    <location>
        <begin position="22"/>
        <end position="32"/>
    </location>
</feature>
<feature type="compositionally biased region" description="Low complexity" evidence="8">
    <location>
        <begin position="498"/>
        <end position="508"/>
    </location>
</feature>
<feature type="compositionally biased region" description="Low complexity" evidence="8">
    <location>
        <begin position="443"/>
        <end position="454"/>
    </location>
</feature>
<comment type="similarity">
    <text evidence="2">Belongs to the ING family.</text>
</comment>
<name>A0ABR3P381_9PEZI</name>
<dbReference type="InterPro" id="IPR013083">
    <property type="entry name" value="Znf_RING/FYVE/PHD"/>
</dbReference>
<dbReference type="PROSITE" id="PS01359">
    <property type="entry name" value="ZF_PHD_1"/>
    <property type="match status" value="1"/>
</dbReference>
<dbReference type="InterPro" id="IPR019786">
    <property type="entry name" value="Zinc_finger_PHD-type_CS"/>
</dbReference>
<dbReference type="PANTHER" id="PTHR10333">
    <property type="entry name" value="INHIBITOR OF GROWTH PROTEIN"/>
    <property type="match status" value="1"/>
</dbReference>
<proteinExistence type="inferred from homology"/>
<dbReference type="PANTHER" id="PTHR10333:SF94">
    <property type="entry name" value="FINGER DOMAIN PROTEIN, PUTATIVE (AFU_ORTHOLOGUE AFUA_3G11940)-RELATED"/>
    <property type="match status" value="1"/>
</dbReference>
<feature type="compositionally biased region" description="Basic residues" evidence="8">
    <location>
        <begin position="955"/>
        <end position="964"/>
    </location>
</feature>
<feature type="compositionally biased region" description="Basic and acidic residues" evidence="8">
    <location>
        <begin position="533"/>
        <end position="553"/>
    </location>
</feature>
<evidence type="ECO:0000256" key="3">
    <source>
        <dbReference type="ARBA" id="ARBA00022723"/>
    </source>
</evidence>
<dbReference type="Proteomes" id="UP001562354">
    <property type="component" value="Unassembled WGS sequence"/>
</dbReference>
<evidence type="ECO:0000256" key="6">
    <source>
        <dbReference type="ARBA" id="ARBA00023242"/>
    </source>
</evidence>
<organism evidence="10 11">
    <name type="scientific">Neodothiora populina</name>
    <dbReference type="NCBI Taxonomy" id="2781224"/>
    <lineage>
        <taxon>Eukaryota</taxon>
        <taxon>Fungi</taxon>
        <taxon>Dikarya</taxon>
        <taxon>Ascomycota</taxon>
        <taxon>Pezizomycotina</taxon>
        <taxon>Dothideomycetes</taxon>
        <taxon>Dothideomycetidae</taxon>
        <taxon>Dothideales</taxon>
        <taxon>Dothioraceae</taxon>
        <taxon>Neodothiora</taxon>
    </lineage>
</organism>
<dbReference type="EMBL" id="JBFMKM010000016">
    <property type="protein sequence ID" value="KAL1297238.1"/>
    <property type="molecule type" value="Genomic_DNA"/>
</dbReference>
<feature type="compositionally biased region" description="Basic residues" evidence="8">
    <location>
        <begin position="745"/>
        <end position="755"/>
    </location>
</feature>
<feature type="region of interest" description="Disordered" evidence="8">
    <location>
        <begin position="274"/>
        <end position="402"/>
    </location>
</feature>
<feature type="compositionally biased region" description="Acidic residues" evidence="8">
    <location>
        <begin position="822"/>
        <end position="831"/>
    </location>
</feature>
<dbReference type="PROSITE" id="PS50016">
    <property type="entry name" value="ZF_PHD_2"/>
    <property type="match status" value="1"/>
</dbReference>
<dbReference type="InterPro" id="IPR028651">
    <property type="entry name" value="ING_fam"/>
</dbReference>
<keyword evidence="11" id="KW-1185">Reference proteome</keyword>
<sequence length="971" mass="104155">MPPAASARKGSTATDTNRRQSGRQPRTSTSRPINYYARPYGSLSGPVDEPQEQDPPGFFPAITYFADAVSALPKEVQRHVSLMKEVEAKVYGPTEALKTLSANILALPAPPRRNADPSTQGLLSFTASNSATASLNGSVINGIAPNPDRVSDVLDAANSRIDQQADLARRSNVRDLRHLIGNMIVNLDEKNNVMAEANRVLSQQLSRMDSVMPHVEAEISEEARLGSLTHWAYAENRVKKQPAPAHERARRDVAATSNLAAAAAAVHDNDIAAARGQATRESKKSKHHHHHHHHNNNNNNNNNNNHHHHAESDFDDKPVQKRAAPAKARKEAADGKVAGLGITEGAPAKRRKVDKVATPAMERSASALKNGRGGNTTPRSTPQAEPAAKQKKKPGPAPGFVPVKKRNQAAAALNSGDNSPVVASSPLLNNVQAELASAQRPASSRNRQNSSTSNLQYSLLAGGHGAEEERERSSQPTSAPKSRTTNSASGASGTNGAININNNNNNNNHDIQRSTEQANTALAASEDKMDIDREQELENNKSADRKQGLKQEEMATSDAQQQQQQRQKQDQEAQAQAQAQTQAQEQSHSRPPEQPTRARAPKTSTPLAHAAAPDSPVPGSATMVRTRSNRGTNSRTDVADKNGTASTRPSQSQTPEASSAVGGDSQKKKTHHRKSSGAHILKQIASFNRSPDMDRHRSVPGQPTSDADSDDEERNQVREGVTRGATGSASTSGSVSGGGGGAGHHGARSSSRRSAPRTVASVSAAAAAAAAAVIAGNASMGGRSSRASRQRGRDTEPPRSAPHSRSRNITPEAQQIPPLEADHDDQEEDGDERVGGRGSERAAAIAVDDHRHNQQQQQQQDVAATVADTRRHRKQQEPVSQQVDDEEEEEEEEDDPNEPRYCYCGRGSWGEMIACDNPNCTMEWFHLTCTGLRSVPADNVKWFCDMCKSSMGHNGRGKKGRPGSRHAASGH</sequence>
<feature type="compositionally biased region" description="Low complexity" evidence="8">
    <location>
        <begin position="625"/>
        <end position="636"/>
    </location>
</feature>
<feature type="compositionally biased region" description="Gly residues" evidence="8">
    <location>
        <begin position="735"/>
        <end position="744"/>
    </location>
</feature>
<feature type="region of interest" description="Disordered" evidence="8">
    <location>
        <begin position="952"/>
        <end position="971"/>
    </location>
</feature>
<dbReference type="Gene3D" id="3.30.40.10">
    <property type="entry name" value="Zinc/RING finger domain, C3HC4 (zinc finger)"/>
    <property type="match status" value="1"/>
</dbReference>
<dbReference type="SMART" id="SM00249">
    <property type="entry name" value="PHD"/>
    <property type="match status" value="1"/>
</dbReference>
<keyword evidence="3" id="KW-0479">Metal-binding</keyword>
<evidence type="ECO:0000256" key="2">
    <source>
        <dbReference type="ARBA" id="ARBA00010210"/>
    </source>
</evidence>
<evidence type="ECO:0000256" key="4">
    <source>
        <dbReference type="ARBA" id="ARBA00022771"/>
    </source>
</evidence>
<dbReference type="InterPro" id="IPR001965">
    <property type="entry name" value="Znf_PHD"/>
</dbReference>